<protein>
    <submittedName>
        <fullName evidence="1">Uncharacterized protein</fullName>
    </submittedName>
</protein>
<dbReference type="EMBL" id="HACA01022032">
    <property type="protein sequence ID" value="CDW39393.1"/>
    <property type="molecule type" value="Transcribed_RNA"/>
</dbReference>
<reference evidence="1" key="1">
    <citation type="submission" date="2014-05" db="EMBL/GenBank/DDBJ databases">
        <authorList>
            <person name="Chronopoulou M."/>
        </authorList>
    </citation>
    <scope>NUCLEOTIDE SEQUENCE</scope>
    <source>
        <tissue evidence="1">Whole organism</tissue>
    </source>
</reference>
<evidence type="ECO:0000313" key="1">
    <source>
        <dbReference type="EMBL" id="CDW39393.1"/>
    </source>
</evidence>
<organism evidence="1">
    <name type="scientific">Lepeophtheirus salmonis</name>
    <name type="common">Salmon louse</name>
    <name type="synonym">Caligus salmonis</name>
    <dbReference type="NCBI Taxonomy" id="72036"/>
    <lineage>
        <taxon>Eukaryota</taxon>
        <taxon>Metazoa</taxon>
        <taxon>Ecdysozoa</taxon>
        <taxon>Arthropoda</taxon>
        <taxon>Crustacea</taxon>
        <taxon>Multicrustacea</taxon>
        <taxon>Hexanauplia</taxon>
        <taxon>Copepoda</taxon>
        <taxon>Siphonostomatoida</taxon>
        <taxon>Caligidae</taxon>
        <taxon>Lepeophtheirus</taxon>
    </lineage>
</organism>
<sequence length="93" mass="11090">MTDTSFKCDTIDRVRHKNPFYVDEIPEYHGYPTVINTYEFNGTTIALKYIRMFFQKRSIQTLYNEKCANMIKELCSNFLLLLDQKYITSKQVT</sequence>
<proteinExistence type="predicted"/>
<name>A0A0K2UMA6_LEPSM</name>
<accession>A0A0K2UMA6</accession>
<dbReference type="AlphaFoldDB" id="A0A0K2UMA6"/>